<dbReference type="GO" id="GO:0016655">
    <property type="term" value="F:oxidoreductase activity, acting on NAD(P)H, quinone or similar compound as acceptor"/>
    <property type="evidence" value="ECO:0007669"/>
    <property type="project" value="InterPro"/>
</dbReference>
<dbReference type="GO" id="GO:0010181">
    <property type="term" value="F:FMN binding"/>
    <property type="evidence" value="ECO:0007669"/>
    <property type="project" value="UniProtKB-UniRule"/>
</dbReference>
<evidence type="ECO:0000256" key="2">
    <source>
        <dbReference type="ARBA" id="ARBA00022643"/>
    </source>
</evidence>
<name>A0A7X6B7J4_9SPHN</name>
<evidence type="ECO:0000313" key="8">
    <source>
        <dbReference type="EMBL" id="NJB88715.1"/>
    </source>
</evidence>
<reference evidence="8 9" key="1">
    <citation type="submission" date="2020-03" db="EMBL/GenBank/DDBJ databases">
        <title>Genomic Encyclopedia of Type Strains, Phase IV (KMG-IV): sequencing the most valuable type-strain genomes for metagenomic binning, comparative biology and taxonomic classification.</title>
        <authorList>
            <person name="Goeker M."/>
        </authorList>
    </citation>
    <scope>NUCLEOTIDE SEQUENCE [LARGE SCALE GENOMIC DNA]</scope>
    <source>
        <strain evidence="8 9">DSM 25229</strain>
    </source>
</reference>
<evidence type="ECO:0000256" key="5">
    <source>
        <dbReference type="ARBA" id="ARBA00048542"/>
    </source>
</evidence>
<dbReference type="EC" id="1.6.5.-" evidence="6"/>
<dbReference type="HAMAP" id="MF_01216">
    <property type="entry name" value="Azoreductase_type1"/>
    <property type="match status" value="1"/>
</dbReference>
<dbReference type="InterPro" id="IPR003680">
    <property type="entry name" value="Flavodoxin_fold"/>
</dbReference>
<dbReference type="PANTHER" id="PTHR43741">
    <property type="entry name" value="FMN-DEPENDENT NADH-AZOREDUCTASE 1"/>
    <property type="match status" value="1"/>
</dbReference>
<protein>
    <recommendedName>
        <fullName evidence="6">FMN dependent NADH:quinone oxidoreductase</fullName>
        <ecNumber evidence="6">1.6.5.-</ecNumber>
    </recommendedName>
    <alternativeName>
        <fullName evidence="6">Azo-dye reductase</fullName>
    </alternativeName>
    <alternativeName>
        <fullName evidence="6">FMN-dependent NADH-azo compound oxidoreductase</fullName>
    </alternativeName>
    <alternativeName>
        <fullName evidence="6">FMN-dependent NADH-azoreductase</fullName>
        <ecNumber evidence="6">1.7.1.17</ecNumber>
    </alternativeName>
</protein>
<comment type="similarity">
    <text evidence="6">Belongs to the azoreductase type 1 family.</text>
</comment>
<keyword evidence="4 6" id="KW-0520">NAD</keyword>
<dbReference type="EC" id="1.7.1.17" evidence="6"/>
<comment type="function">
    <text evidence="6">Also exhibits azoreductase activity. Catalyzes the reductive cleavage of the azo bond in aromatic azo compounds to the corresponding amines.</text>
</comment>
<comment type="caution">
    <text evidence="6">Lacks conserved residue(s) required for the propagation of feature annotation.</text>
</comment>
<evidence type="ECO:0000259" key="7">
    <source>
        <dbReference type="Pfam" id="PF02525"/>
    </source>
</evidence>
<feature type="binding site" evidence="6">
    <location>
        <begin position="76"/>
        <end position="79"/>
    </location>
    <ligand>
        <name>FMN</name>
        <dbReference type="ChEBI" id="CHEBI:58210"/>
    </ligand>
</feature>
<keyword evidence="1 6" id="KW-0285">Flavoprotein</keyword>
<comment type="function">
    <text evidence="6">Quinone reductase that provides resistance to thiol-specific stress caused by electrophilic quinones.</text>
</comment>
<dbReference type="InterPro" id="IPR050104">
    <property type="entry name" value="FMN-dep_NADH:Q_OxRdtase_AzoR1"/>
</dbReference>
<evidence type="ECO:0000256" key="4">
    <source>
        <dbReference type="ARBA" id="ARBA00023027"/>
    </source>
</evidence>
<dbReference type="SUPFAM" id="SSF52218">
    <property type="entry name" value="Flavoproteins"/>
    <property type="match status" value="1"/>
</dbReference>
<comment type="cofactor">
    <cofactor evidence="6">
        <name>FMN</name>
        <dbReference type="ChEBI" id="CHEBI:58210"/>
    </cofactor>
    <text evidence="6">Binds 1 FMN per subunit.</text>
</comment>
<dbReference type="GO" id="GO:0016652">
    <property type="term" value="F:oxidoreductase activity, acting on NAD(P)H as acceptor"/>
    <property type="evidence" value="ECO:0007669"/>
    <property type="project" value="UniProtKB-UniRule"/>
</dbReference>
<evidence type="ECO:0000256" key="1">
    <source>
        <dbReference type="ARBA" id="ARBA00022630"/>
    </source>
</evidence>
<accession>A0A7X6B7J4</accession>
<dbReference type="InterPro" id="IPR023048">
    <property type="entry name" value="NADH:quinone_OxRdtase_FMN_depd"/>
</dbReference>
<dbReference type="GO" id="GO:0009055">
    <property type="term" value="F:electron transfer activity"/>
    <property type="evidence" value="ECO:0007669"/>
    <property type="project" value="UniProtKB-UniRule"/>
</dbReference>
<comment type="subunit">
    <text evidence="6">Homodimer.</text>
</comment>
<dbReference type="Proteomes" id="UP000535078">
    <property type="component" value="Unassembled WGS sequence"/>
</dbReference>
<comment type="catalytic activity">
    <reaction evidence="5">
        <text>N,N-dimethyl-1,4-phenylenediamine + anthranilate + 2 NAD(+) = 2-(4-dimethylaminophenyl)diazenylbenzoate + 2 NADH + 2 H(+)</text>
        <dbReference type="Rhea" id="RHEA:55872"/>
        <dbReference type="ChEBI" id="CHEBI:15378"/>
        <dbReference type="ChEBI" id="CHEBI:15783"/>
        <dbReference type="ChEBI" id="CHEBI:16567"/>
        <dbReference type="ChEBI" id="CHEBI:57540"/>
        <dbReference type="ChEBI" id="CHEBI:57945"/>
        <dbReference type="ChEBI" id="CHEBI:71579"/>
        <dbReference type="EC" id="1.7.1.17"/>
    </reaction>
    <physiologicalReaction direction="right-to-left" evidence="5">
        <dbReference type="Rhea" id="RHEA:55874"/>
    </physiologicalReaction>
</comment>
<comment type="caution">
    <text evidence="8">The sequence shown here is derived from an EMBL/GenBank/DDBJ whole genome shotgun (WGS) entry which is preliminary data.</text>
</comment>
<feature type="domain" description="Flavodoxin-like fold" evidence="7">
    <location>
        <begin position="3"/>
        <end position="180"/>
    </location>
</feature>
<evidence type="ECO:0000256" key="3">
    <source>
        <dbReference type="ARBA" id="ARBA00023002"/>
    </source>
</evidence>
<dbReference type="EMBL" id="JAATIT010000001">
    <property type="protein sequence ID" value="NJB88715.1"/>
    <property type="molecule type" value="Genomic_DNA"/>
</dbReference>
<dbReference type="Pfam" id="PF02525">
    <property type="entry name" value="Flavodoxin_2"/>
    <property type="match status" value="1"/>
</dbReference>
<comment type="catalytic activity">
    <reaction evidence="6">
        <text>2 a quinone + NADH + H(+) = 2 a 1,4-benzosemiquinone + NAD(+)</text>
        <dbReference type="Rhea" id="RHEA:65952"/>
        <dbReference type="ChEBI" id="CHEBI:15378"/>
        <dbReference type="ChEBI" id="CHEBI:57540"/>
        <dbReference type="ChEBI" id="CHEBI:57945"/>
        <dbReference type="ChEBI" id="CHEBI:132124"/>
        <dbReference type="ChEBI" id="CHEBI:134225"/>
    </reaction>
</comment>
<dbReference type="InterPro" id="IPR029039">
    <property type="entry name" value="Flavoprotein-like_sf"/>
</dbReference>
<feature type="binding site" evidence="6">
    <location>
        <position position="11"/>
    </location>
    <ligand>
        <name>FMN</name>
        <dbReference type="ChEBI" id="CHEBI:58210"/>
    </ligand>
</feature>
<evidence type="ECO:0000313" key="9">
    <source>
        <dbReference type="Proteomes" id="UP000535078"/>
    </source>
</evidence>
<gene>
    <name evidence="6" type="primary">azoR</name>
    <name evidence="8" type="ORF">GGR90_000867</name>
</gene>
<dbReference type="PANTHER" id="PTHR43741:SF2">
    <property type="entry name" value="FMN-DEPENDENT NADH:QUINONE OXIDOREDUCTASE"/>
    <property type="match status" value="1"/>
</dbReference>
<keyword evidence="2 6" id="KW-0288">FMN</keyword>
<dbReference type="AlphaFoldDB" id="A0A7X6B7J4"/>
<organism evidence="8 9">
    <name type="scientific">Sphingopyxis italica</name>
    <dbReference type="NCBI Taxonomy" id="1129133"/>
    <lineage>
        <taxon>Bacteria</taxon>
        <taxon>Pseudomonadati</taxon>
        <taxon>Pseudomonadota</taxon>
        <taxon>Alphaproteobacteria</taxon>
        <taxon>Sphingomonadales</taxon>
        <taxon>Sphingomonadaceae</taxon>
        <taxon>Sphingopyxis</taxon>
    </lineage>
</organism>
<keyword evidence="9" id="KW-1185">Reference proteome</keyword>
<proteinExistence type="inferred from homology"/>
<dbReference type="Gene3D" id="3.40.50.360">
    <property type="match status" value="1"/>
</dbReference>
<keyword evidence="3 6" id="KW-0560">Oxidoreductase</keyword>
<sequence>MSARLVRRWSSARPQDRIVYRDVGSVPPSHVDAEWIAAAFSPPEKRSDEQHARLAESDRLIAELMAADLVVVGAPMYNFGMPAPLKAWLDNIVRVGVTFGFDRKRAGEPYWPMLPAGKRLVVLGARGDYGYDPGGRQADANFVEVGLKAPLAYIGLRDATSIAIEYDEFADERLARSIAAAEGAVDALVDRLIGERAEPLSARPLSPVG</sequence>
<evidence type="ECO:0000256" key="6">
    <source>
        <dbReference type="HAMAP-Rule" id="MF_01216"/>
    </source>
</evidence>